<dbReference type="SUPFAM" id="SSF57716">
    <property type="entry name" value="Glucocorticoid receptor-like (DNA-binding domain)"/>
    <property type="match status" value="1"/>
</dbReference>
<dbReference type="STRING" id="55544.A0A4D9DKW4"/>
<evidence type="ECO:0000313" key="6">
    <source>
        <dbReference type="EMBL" id="TFJ95543.1"/>
    </source>
</evidence>
<protein>
    <submittedName>
        <fullName evidence="6">Activator of basal transcription 1</fullName>
    </submittedName>
</protein>
<gene>
    <name evidence="6" type="ORF">DR999_PMT22864</name>
</gene>
<reference evidence="6 7" key="1">
    <citation type="submission" date="2019-04" db="EMBL/GenBank/DDBJ databases">
        <title>Draft genome of the big-headed turtle Platysternon megacephalum.</title>
        <authorList>
            <person name="Gong S."/>
        </authorList>
    </citation>
    <scope>NUCLEOTIDE SEQUENCE [LARGE SCALE GENOMIC DNA]</scope>
    <source>
        <strain evidence="6">DO16091913</strain>
        <tissue evidence="6">Muscle</tissue>
    </source>
</reference>
<evidence type="ECO:0000256" key="1">
    <source>
        <dbReference type="ARBA" id="ARBA00022723"/>
    </source>
</evidence>
<dbReference type="Gene3D" id="2.10.110.10">
    <property type="entry name" value="Cysteine Rich Protein"/>
    <property type="match status" value="1"/>
</dbReference>
<name>A0A4D9DKW4_9SAUR</name>
<dbReference type="SMART" id="SM00132">
    <property type="entry name" value="LIM"/>
    <property type="match status" value="1"/>
</dbReference>
<keyword evidence="3 4" id="KW-0440">LIM domain</keyword>
<evidence type="ECO:0000313" key="7">
    <source>
        <dbReference type="Proteomes" id="UP000297703"/>
    </source>
</evidence>
<organism evidence="6 7">
    <name type="scientific">Platysternon megacephalum</name>
    <name type="common">big-headed turtle</name>
    <dbReference type="NCBI Taxonomy" id="55544"/>
    <lineage>
        <taxon>Eukaryota</taxon>
        <taxon>Metazoa</taxon>
        <taxon>Chordata</taxon>
        <taxon>Craniata</taxon>
        <taxon>Vertebrata</taxon>
        <taxon>Euteleostomi</taxon>
        <taxon>Archelosauria</taxon>
        <taxon>Testudinata</taxon>
        <taxon>Testudines</taxon>
        <taxon>Cryptodira</taxon>
        <taxon>Durocryptodira</taxon>
        <taxon>Testudinoidea</taxon>
        <taxon>Platysternidae</taxon>
        <taxon>Platysternon</taxon>
    </lineage>
</organism>
<dbReference type="EMBL" id="QXTE01004978">
    <property type="protein sequence ID" value="TFJ95543.1"/>
    <property type="molecule type" value="Genomic_DNA"/>
</dbReference>
<proteinExistence type="predicted"/>
<evidence type="ECO:0000256" key="2">
    <source>
        <dbReference type="ARBA" id="ARBA00022833"/>
    </source>
</evidence>
<dbReference type="PANTHER" id="PTHR24206">
    <property type="entry name" value="OS06G0237300 PROTEIN"/>
    <property type="match status" value="1"/>
</dbReference>
<dbReference type="InterPro" id="IPR001781">
    <property type="entry name" value="Znf_LIM"/>
</dbReference>
<dbReference type="OrthoDB" id="20799at2759"/>
<dbReference type="GO" id="GO:0046872">
    <property type="term" value="F:metal ion binding"/>
    <property type="evidence" value="ECO:0007669"/>
    <property type="project" value="UniProtKB-KW"/>
</dbReference>
<comment type="caution">
    <text evidence="6">The sequence shown here is derived from an EMBL/GenBank/DDBJ whole genome shotgun (WGS) entry which is preliminary data.</text>
</comment>
<evidence type="ECO:0000256" key="3">
    <source>
        <dbReference type="ARBA" id="ARBA00023038"/>
    </source>
</evidence>
<keyword evidence="7" id="KW-1185">Reference proteome</keyword>
<dbReference type="Pfam" id="PF00412">
    <property type="entry name" value="LIM"/>
    <property type="match status" value="1"/>
</dbReference>
<dbReference type="AlphaFoldDB" id="A0A4D9DKW4"/>
<dbReference type="Proteomes" id="UP000297703">
    <property type="component" value="Unassembled WGS sequence"/>
</dbReference>
<feature type="domain" description="LIM zinc-binding" evidence="5">
    <location>
        <begin position="1"/>
        <end position="51"/>
    </location>
</feature>
<evidence type="ECO:0000256" key="4">
    <source>
        <dbReference type="PROSITE-ProRule" id="PRU00125"/>
    </source>
</evidence>
<accession>A0A4D9DKW4</accession>
<dbReference type="PROSITE" id="PS50023">
    <property type="entry name" value="LIM_DOMAIN_2"/>
    <property type="match status" value="1"/>
</dbReference>
<reference evidence="6 7" key="2">
    <citation type="submission" date="2019-04" db="EMBL/GenBank/DDBJ databases">
        <title>The genome sequence of big-headed turtle.</title>
        <authorList>
            <person name="Gong S."/>
        </authorList>
    </citation>
    <scope>NUCLEOTIDE SEQUENCE [LARGE SCALE GENOMIC DNA]</scope>
    <source>
        <strain evidence="6">DO16091913</strain>
        <tissue evidence="6">Muscle</tissue>
    </source>
</reference>
<keyword evidence="1 4" id="KW-0479">Metal-binding</keyword>
<keyword evidence="2 4" id="KW-0862">Zinc</keyword>
<sequence length="105" mass="12049">MERLSAEGHFFHRECFKCDVCSTTLRLAIYAFDVEEGKFYCKPHFTHCKTSNKHRKRRSTLKTQEKVCIGYTSNAINVEAVLWGLVALPSPHTHAHTPEKRGKVS</sequence>
<evidence type="ECO:0000259" key="5">
    <source>
        <dbReference type="PROSITE" id="PS50023"/>
    </source>
</evidence>